<feature type="transmembrane region" description="Helical" evidence="6">
    <location>
        <begin position="208"/>
        <end position="229"/>
    </location>
</feature>
<dbReference type="AlphaFoldDB" id="A0A3G3K2Q9"/>
<dbReference type="InterPro" id="IPR020846">
    <property type="entry name" value="MFS_dom"/>
</dbReference>
<dbReference type="InterPro" id="IPR052524">
    <property type="entry name" value="MFS_Cyanate_Porter"/>
</dbReference>
<dbReference type="InterPro" id="IPR011701">
    <property type="entry name" value="MFS"/>
</dbReference>
<organism evidence="8 9">
    <name type="scientific">Cohnella candidum</name>
    <dbReference type="NCBI Taxonomy" id="2674991"/>
    <lineage>
        <taxon>Bacteria</taxon>
        <taxon>Bacillati</taxon>
        <taxon>Bacillota</taxon>
        <taxon>Bacilli</taxon>
        <taxon>Bacillales</taxon>
        <taxon>Paenibacillaceae</taxon>
        <taxon>Cohnella</taxon>
    </lineage>
</organism>
<keyword evidence="9" id="KW-1185">Reference proteome</keyword>
<feature type="transmembrane region" description="Helical" evidence="6">
    <location>
        <begin position="273"/>
        <end position="291"/>
    </location>
</feature>
<feature type="transmembrane region" description="Helical" evidence="6">
    <location>
        <begin position="73"/>
        <end position="91"/>
    </location>
</feature>
<proteinExistence type="predicted"/>
<feature type="transmembrane region" description="Helical" evidence="6">
    <location>
        <begin position="241"/>
        <end position="261"/>
    </location>
</feature>
<feature type="transmembrane region" description="Helical" evidence="6">
    <location>
        <begin position="97"/>
        <end position="119"/>
    </location>
</feature>
<reference evidence="8 9" key="1">
    <citation type="submission" date="2018-10" db="EMBL/GenBank/DDBJ databases">
        <title>Genome Sequence of Cohnella sp.</title>
        <authorList>
            <person name="Srinivasan S."/>
            <person name="Kim M.K."/>
        </authorList>
    </citation>
    <scope>NUCLEOTIDE SEQUENCE [LARGE SCALE GENOMIC DNA]</scope>
    <source>
        <strain evidence="8 9">18JY8-7</strain>
    </source>
</reference>
<dbReference type="Pfam" id="PF07690">
    <property type="entry name" value="MFS_1"/>
    <property type="match status" value="1"/>
</dbReference>
<keyword evidence="3 6" id="KW-0812">Transmembrane</keyword>
<evidence type="ECO:0000313" key="9">
    <source>
        <dbReference type="Proteomes" id="UP000269097"/>
    </source>
</evidence>
<evidence type="ECO:0000256" key="4">
    <source>
        <dbReference type="ARBA" id="ARBA00022989"/>
    </source>
</evidence>
<evidence type="ECO:0000259" key="7">
    <source>
        <dbReference type="PROSITE" id="PS50850"/>
    </source>
</evidence>
<name>A0A3G3K2Q9_9BACL</name>
<dbReference type="KEGG" id="coh:EAV92_20685"/>
<feature type="domain" description="Major facilitator superfamily (MFS) profile" evidence="7">
    <location>
        <begin position="3"/>
        <end position="382"/>
    </location>
</feature>
<dbReference type="Gene3D" id="1.20.1250.20">
    <property type="entry name" value="MFS general substrate transporter like domains"/>
    <property type="match status" value="2"/>
</dbReference>
<sequence length="400" mass="42270">MRKNVLMVIALFLASLNLRPAINSIAPLLDSIRAELGMSAALASLLTSIPVLCMGIFSPIAVKAGGKWGIERVKGFSLLVIGVGTVIRLFANTASLLLISAFITGIGIAFIGPLLSGFIKRHFPGHVPAMIAVYTVALTMGAAFGSALSAPLQRSLRSWQQSLAFWAIIAFVAAIVWWLFVNRQIKGSAHTAAPAGTNARLPWGNGKAWILTVSFGLMAMLFYSFTAWLPQMIQGMGYAKTYAATCLTVFVVIQIPVSLALPILLKRFPSRRLWLIVSGSLELAGLLLLALHAEPWVASASIGIGAGGLFSINLLLPIDAANNAHEAAAWSAMVQSAGYVIGATGPILLGWIHDATGSFVYAMAGMGVIIVLMMAVQFAATAPKSRVQDDGARMIGAKAR</sequence>
<dbReference type="PANTHER" id="PTHR23523">
    <property type="match status" value="1"/>
</dbReference>
<accession>A0A3G3K2Q9</accession>
<dbReference type="GO" id="GO:0005886">
    <property type="term" value="C:plasma membrane"/>
    <property type="evidence" value="ECO:0007669"/>
    <property type="project" value="UniProtKB-SubCell"/>
</dbReference>
<feature type="transmembrane region" description="Helical" evidence="6">
    <location>
        <begin position="328"/>
        <end position="352"/>
    </location>
</feature>
<comment type="subcellular location">
    <subcellularLocation>
        <location evidence="1">Cell membrane</location>
        <topology evidence="1">Multi-pass membrane protein</topology>
    </subcellularLocation>
</comment>
<keyword evidence="5 6" id="KW-0472">Membrane</keyword>
<dbReference type="InterPro" id="IPR036259">
    <property type="entry name" value="MFS_trans_sf"/>
</dbReference>
<feature type="transmembrane region" description="Helical" evidence="6">
    <location>
        <begin position="40"/>
        <end position="61"/>
    </location>
</feature>
<dbReference type="EMBL" id="CP033433">
    <property type="protein sequence ID" value="AYQ74753.1"/>
    <property type="molecule type" value="Genomic_DNA"/>
</dbReference>
<keyword evidence="4 6" id="KW-1133">Transmembrane helix</keyword>
<dbReference type="RefSeq" id="WP_123042833.1">
    <property type="nucleotide sequence ID" value="NZ_CP033433.1"/>
</dbReference>
<dbReference type="SUPFAM" id="SSF103473">
    <property type="entry name" value="MFS general substrate transporter"/>
    <property type="match status" value="1"/>
</dbReference>
<evidence type="ECO:0000256" key="2">
    <source>
        <dbReference type="ARBA" id="ARBA00022448"/>
    </source>
</evidence>
<keyword evidence="2" id="KW-0813">Transport</keyword>
<feature type="transmembrane region" description="Helical" evidence="6">
    <location>
        <begin position="131"/>
        <end position="151"/>
    </location>
</feature>
<evidence type="ECO:0000256" key="3">
    <source>
        <dbReference type="ARBA" id="ARBA00022692"/>
    </source>
</evidence>
<dbReference type="PROSITE" id="PS50850">
    <property type="entry name" value="MFS"/>
    <property type="match status" value="1"/>
</dbReference>
<evidence type="ECO:0000256" key="1">
    <source>
        <dbReference type="ARBA" id="ARBA00004651"/>
    </source>
</evidence>
<evidence type="ECO:0000256" key="6">
    <source>
        <dbReference type="SAM" id="Phobius"/>
    </source>
</evidence>
<feature type="transmembrane region" description="Helical" evidence="6">
    <location>
        <begin position="358"/>
        <end position="380"/>
    </location>
</feature>
<protein>
    <submittedName>
        <fullName evidence="8">MFS transporter</fullName>
    </submittedName>
</protein>
<evidence type="ECO:0000256" key="5">
    <source>
        <dbReference type="ARBA" id="ARBA00023136"/>
    </source>
</evidence>
<evidence type="ECO:0000313" key="8">
    <source>
        <dbReference type="EMBL" id="AYQ74753.1"/>
    </source>
</evidence>
<feature type="transmembrane region" description="Helical" evidence="6">
    <location>
        <begin position="163"/>
        <end position="181"/>
    </location>
</feature>
<dbReference type="GO" id="GO:0022857">
    <property type="term" value="F:transmembrane transporter activity"/>
    <property type="evidence" value="ECO:0007669"/>
    <property type="project" value="InterPro"/>
</dbReference>
<dbReference type="Proteomes" id="UP000269097">
    <property type="component" value="Chromosome"/>
</dbReference>
<gene>
    <name evidence="8" type="ORF">EAV92_20685</name>
</gene>
<feature type="transmembrane region" description="Helical" evidence="6">
    <location>
        <begin position="297"/>
        <end position="316"/>
    </location>
</feature>
<dbReference type="PANTHER" id="PTHR23523:SF2">
    <property type="entry name" value="2-NITROIMIDAZOLE TRANSPORTER"/>
    <property type="match status" value="1"/>
</dbReference>